<evidence type="ECO:0000313" key="3">
    <source>
        <dbReference type="Proteomes" id="UP000006906"/>
    </source>
</evidence>
<dbReference type="RefSeq" id="XP_042922392.1">
    <property type="nucleotide sequence ID" value="XM_043063824.1"/>
</dbReference>
<evidence type="ECO:0000256" key="1">
    <source>
        <dbReference type="SAM" id="MobiDB-lite"/>
    </source>
</evidence>
<feature type="region of interest" description="Disordered" evidence="1">
    <location>
        <begin position="60"/>
        <end position="113"/>
    </location>
</feature>
<proteinExistence type="predicted"/>
<keyword evidence="3" id="KW-1185">Reference proteome</keyword>
<dbReference type="GeneID" id="66053938"/>
<name>A0A2K3DIF8_CHLRE</name>
<dbReference type="Proteomes" id="UP000006906">
    <property type="component" value="Chromosome 7"/>
</dbReference>
<organism evidence="2 3">
    <name type="scientific">Chlamydomonas reinhardtii</name>
    <name type="common">Chlamydomonas smithii</name>
    <dbReference type="NCBI Taxonomy" id="3055"/>
    <lineage>
        <taxon>Eukaryota</taxon>
        <taxon>Viridiplantae</taxon>
        <taxon>Chlorophyta</taxon>
        <taxon>core chlorophytes</taxon>
        <taxon>Chlorophyceae</taxon>
        <taxon>CS clade</taxon>
        <taxon>Chlamydomonadales</taxon>
        <taxon>Chlamydomonadaceae</taxon>
        <taxon>Chlamydomonas</taxon>
    </lineage>
</organism>
<dbReference type="InParanoid" id="A0A2K3DIF8"/>
<dbReference type="EMBL" id="CM008968">
    <property type="protein sequence ID" value="PNW80324.1"/>
    <property type="molecule type" value="Genomic_DNA"/>
</dbReference>
<dbReference type="KEGG" id="cre:CHLRE_07g312817v5"/>
<accession>A0A2K3DIF8</accession>
<evidence type="ECO:0000313" key="2">
    <source>
        <dbReference type="EMBL" id="PNW80324.1"/>
    </source>
</evidence>
<feature type="compositionally biased region" description="Gly residues" evidence="1">
    <location>
        <begin position="62"/>
        <end position="80"/>
    </location>
</feature>
<protein>
    <submittedName>
        <fullName evidence="2">Uncharacterized protein</fullName>
    </submittedName>
</protein>
<reference evidence="2 3" key="1">
    <citation type="journal article" date="2007" name="Science">
        <title>The Chlamydomonas genome reveals the evolution of key animal and plant functions.</title>
        <authorList>
            <person name="Merchant S.S."/>
            <person name="Prochnik S.E."/>
            <person name="Vallon O."/>
            <person name="Harris E.H."/>
            <person name="Karpowicz S.J."/>
            <person name="Witman G.B."/>
            <person name="Terry A."/>
            <person name="Salamov A."/>
            <person name="Fritz-Laylin L.K."/>
            <person name="Marechal-Drouard L."/>
            <person name="Marshall W.F."/>
            <person name="Qu L.H."/>
            <person name="Nelson D.R."/>
            <person name="Sanderfoot A.A."/>
            <person name="Spalding M.H."/>
            <person name="Kapitonov V.V."/>
            <person name="Ren Q."/>
            <person name="Ferris P."/>
            <person name="Lindquist E."/>
            <person name="Shapiro H."/>
            <person name="Lucas S.M."/>
            <person name="Grimwood J."/>
            <person name="Schmutz J."/>
            <person name="Cardol P."/>
            <person name="Cerutti H."/>
            <person name="Chanfreau G."/>
            <person name="Chen C.L."/>
            <person name="Cognat V."/>
            <person name="Croft M.T."/>
            <person name="Dent R."/>
            <person name="Dutcher S."/>
            <person name="Fernandez E."/>
            <person name="Fukuzawa H."/>
            <person name="Gonzalez-Ballester D."/>
            <person name="Gonzalez-Halphen D."/>
            <person name="Hallmann A."/>
            <person name="Hanikenne M."/>
            <person name="Hippler M."/>
            <person name="Inwood W."/>
            <person name="Jabbari K."/>
            <person name="Kalanon M."/>
            <person name="Kuras R."/>
            <person name="Lefebvre P.A."/>
            <person name="Lemaire S.D."/>
            <person name="Lobanov A.V."/>
            <person name="Lohr M."/>
            <person name="Manuell A."/>
            <person name="Meier I."/>
            <person name="Mets L."/>
            <person name="Mittag M."/>
            <person name="Mittelmeier T."/>
            <person name="Moroney J.V."/>
            <person name="Moseley J."/>
            <person name="Napoli C."/>
            <person name="Nedelcu A.M."/>
            <person name="Niyogi K."/>
            <person name="Novoselov S.V."/>
            <person name="Paulsen I.T."/>
            <person name="Pazour G."/>
            <person name="Purton S."/>
            <person name="Ral J.P."/>
            <person name="Riano-Pachon D.M."/>
            <person name="Riekhof W."/>
            <person name="Rymarquis L."/>
            <person name="Schroda M."/>
            <person name="Stern D."/>
            <person name="Umen J."/>
            <person name="Willows R."/>
            <person name="Wilson N."/>
            <person name="Zimmer S.L."/>
            <person name="Allmer J."/>
            <person name="Balk J."/>
            <person name="Bisova K."/>
            <person name="Chen C.J."/>
            <person name="Elias M."/>
            <person name="Gendler K."/>
            <person name="Hauser C."/>
            <person name="Lamb M.R."/>
            <person name="Ledford H."/>
            <person name="Long J.C."/>
            <person name="Minagawa J."/>
            <person name="Page M.D."/>
            <person name="Pan J."/>
            <person name="Pootakham W."/>
            <person name="Roje S."/>
            <person name="Rose A."/>
            <person name="Stahlberg E."/>
            <person name="Terauchi A.M."/>
            <person name="Yang P."/>
            <person name="Ball S."/>
            <person name="Bowler C."/>
            <person name="Dieckmann C.L."/>
            <person name="Gladyshev V.N."/>
            <person name="Green P."/>
            <person name="Jorgensen R."/>
            <person name="Mayfield S."/>
            <person name="Mueller-Roeber B."/>
            <person name="Rajamani S."/>
            <person name="Sayre R.T."/>
            <person name="Brokstein P."/>
            <person name="Dubchak I."/>
            <person name="Goodstein D."/>
            <person name="Hornick L."/>
            <person name="Huang Y.W."/>
            <person name="Jhaveri J."/>
            <person name="Luo Y."/>
            <person name="Martinez D."/>
            <person name="Ngau W.C."/>
            <person name="Otillar B."/>
            <person name="Poliakov A."/>
            <person name="Porter A."/>
            <person name="Szajkowski L."/>
            <person name="Werner G."/>
            <person name="Zhou K."/>
            <person name="Grigoriev I.V."/>
            <person name="Rokhsar D.S."/>
            <person name="Grossman A.R."/>
        </authorList>
    </citation>
    <scope>NUCLEOTIDE SEQUENCE [LARGE SCALE GENOMIC DNA]</scope>
    <source>
        <strain evidence="3">CC-503</strain>
    </source>
</reference>
<sequence length="113" mass="11598">MTHSTCTRKVSLRTVCDNDDTLAAIRFVVDHVATPLRVRLLDFLRHFLVAMCDPHWHCETGGSSGGGSGGGDGSGGGGSSRGACAHVGSGEGGKGHVEEESAAPPKKRRKGAG</sequence>
<dbReference type="AlphaFoldDB" id="A0A2K3DIF8"/>
<gene>
    <name evidence="2" type="ORF">CHLRE_07g312817v5</name>
</gene>
<dbReference type="Gramene" id="PNW80324">
    <property type="protein sequence ID" value="PNW80324"/>
    <property type="gene ID" value="CHLRE_07g312817v5"/>
</dbReference>